<dbReference type="AlphaFoldDB" id="A0AAV9H9B0"/>
<feature type="region of interest" description="Disordered" evidence="1">
    <location>
        <begin position="41"/>
        <end position="61"/>
    </location>
</feature>
<feature type="signal peptide" evidence="2">
    <location>
        <begin position="1"/>
        <end position="29"/>
    </location>
</feature>
<dbReference type="EMBL" id="MU865206">
    <property type="protein sequence ID" value="KAK4456496.1"/>
    <property type="molecule type" value="Genomic_DNA"/>
</dbReference>
<gene>
    <name evidence="3" type="ORF">QBC42DRAFT_281126</name>
</gene>
<name>A0AAV9H9B0_9PEZI</name>
<organism evidence="3 4">
    <name type="scientific">Cladorrhinum samala</name>
    <dbReference type="NCBI Taxonomy" id="585594"/>
    <lineage>
        <taxon>Eukaryota</taxon>
        <taxon>Fungi</taxon>
        <taxon>Dikarya</taxon>
        <taxon>Ascomycota</taxon>
        <taxon>Pezizomycotina</taxon>
        <taxon>Sordariomycetes</taxon>
        <taxon>Sordariomycetidae</taxon>
        <taxon>Sordariales</taxon>
        <taxon>Podosporaceae</taxon>
        <taxon>Cladorrhinum</taxon>
    </lineage>
</organism>
<keyword evidence="4" id="KW-1185">Reference proteome</keyword>
<reference evidence="3" key="2">
    <citation type="submission" date="2023-06" db="EMBL/GenBank/DDBJ databases">
        <authorList>
            <consortium name="Lawrence Berkeley National Laboratory"/>
            <person name="Mondo S.J."/>
            <person name="Hensen N."/>
            <person name="Bonometti L."/>
            <person name="Westerberg I."/>
            <person name="Brannstrom I.O."/>
            <person name="Guillou S."/>
            <person name="Cros-Aarteil S."/>
            <person name="Calhoun S."/>
            <person name="Haridas S."/>
            <person name="Kuo A."/>
            <person name="Pangilinan J."/>
            <person name="Riley R."/>
            <person name="Labutti K."/>
            <person name="Andreopoulos B."/>
            <person name="Lipzen A."/>
            <person name="Chen C."/>
            <person name="Yanf M."/>
            <person name="Daum C."/>
            <person name="Ng V."/>
            <person name="Clum A."/>
            <person name="Steindorff A."/>
            <person name="Ohm R."/>
            <person name="Martin F."/>
            <person name="Silar P."/>
            <person name="Natvig D."/>
            <person name="Lalanne C."/>
            <person name="Gautier V."/>
            <person name="Ament-Velasquez S.L."/>
            <person name="Kruys A."/>
            <person name="Hutchinson M.I."/>
            <person name="Powell A.J."/>
            <person name="Barry K."/>
            <person name="Miller A.N."/>
            <person name="Grigoriev I.V."/>
            <person name="Debuchy R."/>
            <person name="Gladieux P."/>
            <person name="Thoren M.H."/>
            <person name="Johannesson H."/>
        </authorList>
    </citation>
    <scope>NUCLEOTIDE SEQUENCE</scope>
    <source>
        <strain evidence="3">PSN324</strain>
    </source>
</reference>
<evidence type="ECO:0000313" key="3">
    <source>
        <dbReference type="EMBL" id="KAK4456496.1"/>
    </source>
</evidence>
<reference evidence="3" key="1">
    <citation type="journal article" date="2023" name="Mol. Phylogenet. Evol.">
        <title>Genome-scale phylogeny and comparative genomics of the fungal order Sordariales.</title>
        <authorList>
            <person name="Hensen N."/>
            <person name="Bonometti L."/>
            <person name="Westerberg I."/>
            <person name="Brannstrom I.O."/>
            <person name="Guillou S."/>
            <person name="Cros-Aarteil S."/>
            <person name="Calhoun S."/>
            <person name="Haridas S."/>
            <person name="Kuo A."/>
            <person name="Mondo S."/>
            <person name="Pangilinan J."/>
            <person name="Riley R."/>
            <person name="LaButti K."/>
            <person name="Andreopoulos B."/>
            <person name="Lipzen A."/>
            <person name="Chen C."/>
            <person name="Yan M."/>
            <person name="Daum C."/>
            <person name="Ng V."/>
            <person name="Clum A."/>
            <person name="Steindorff A."/>
            <person name="Ohm R.A."/>
            <person name="Martin F."/>
            <person name="Silar P."/>
            <person name="Natvig D.O."/>
            <person name="Lalanne C."/>
            <person name="Gautier V."/>
            <person name="Ament-Velasquez S.L."/>
            <person name="Kruys A."/>
            <person name="Hutchinson M.I."/>
            <person name="Powell A.J."/>
            <person name="Barry K."/>
            <person name="Miller A.N."/>
            <person name="Grigoriev I.V."/>
            <person name="Debuchy R."/>
            <person name="Gladieux P."/>
            <person name="Hiltunen Thoren M."/>
            <person name="Johannesson H."/>
        </authorList>
    </citation>
    <scope>NUCLEOTIDE SEQUENCE</scope>
    <source>
        <strain evidence="3">PSN324</strain>
    </source>
</reference>
<dbReference type="Proteomes" id="UP001321749">
    <property type="component" value="Unassembled WGS sequence"/>
</dbReference>
<sequence>MMRQPCRPDTSVALALVALLLLGPLPANCLSNVPAGADVQEDNGQVTINPDPTSNSTTPAELPTTATIFSGVPGPSRCRGTVVLRLSVPPPLRDENGQVQKGERRCYNHLQPVGCGNFVASKEAGCEARLFAEPNCQMYLNTAVFVPEDRAVGGRWRSIEVQCGIPAPDPDTLGQPPLQGLIRNKKTGG</sequence>
<evidence type="ECO:0000256" key="2">
    <source>
        <dbReference type="SAM" id="SignalP"/>
    </source>
</evidence>
<protein>
    <submittedName>
        <fullName evidence="3">Uncharacterized protein</fullName>
    </submittedName>
</protein>
<feature type="compositionally biased region" description="Polar residues" evidence="1">
    <location>
        <begin position="42"/>
        <end position="61"/>
    </location>
</feature>
<evidence type="ECO:0000313" key="4">
    <source>
        <dbReference type="Proteomes" id="UP001321749"/>
    </source>
</evidence>
<comment type="caution">
    <text evidence="3">The sequence shown here is derived from an EMBL/GenBank/DDBJ whole genome shotgun (WGS) entry which is preliminary data.</text>
</comment>
<keyword evidence="2" id="KW-0732">Signal</keyword>
<proteinExistence type="predicted"/>
<accession>A0AAV9H9B0</accession>
<feature type="chain" id="PRO_5043810130" evidence="2">
    <location>
        <begin position="30"/>
        <end position="189"/>
    </location>
</feature>
<evidence type="ECO:0000256" key="1">
    <source>
        <dbReference type="SAM" id="MobiDB-lite"/>
    </source>
</evidence>